<keyword evidence="2" id="KW-1185">Reference proteome</keyword>
<organism evidence="1 2">
    <name type="scientific">Ceriporiopsis subvermispora (strain B)</name>
    <name type="common">White-rot fungus</name>
    <name type="synonym">Gelatoporia subvermispora</name>
    <dbReference type="NCBI Taxonomy" id="914234"/>
    <lineage>
        <taxon>Eukaryota</taxon>
        <taxon>Fungi</taxon>
        <taxon>Dikarya</taxon>
        <taxon>Basidiomycota</taxon>
        <taxon>Agaricomycotina</taxon>
        <taxon>Agaricomycetes</taxon>
        <taxon>Polyporales</taxon>
        <taxon>Gelatoporiaceae</taxon>
        <taxon>Gelatoporia</taxon>
    </lineage>
</organism>
<dbReference type="AlphaFoldDB" id="M2QUJ6"/>
<sequence>MHILHDQQKRGMIAVSSLLGVLEVDGIDYVWYKSVFRKTVVDSRAIGTLRLPSCEPAESRAVFIHMSKDVNHIKAGDKLFVELLPSQAVRILGSQTRMTVTMMQGDVEIPNEHQLKPSTLHGLTFLHEEMIELALPFISSLRAYTLTSAHPLFISRITTRPSESHSTSLPTATSSGCLTKVMTPKWR</sequence>
<dbReference type="HOGENOM" id="CLU_1447501_0_0_1"/>
<evidence type="ECO:0000313" key="2">
    <source>
        <dbReference type="Proteomes" id="UP000016930"/>
    </source>
</evidence>
<name>M2QUJ6_CERS8</name>
<accession>M2QUJ6</accession>
<protein>
    <submittedName>
        <fullName evidence="1">Uncharacterized protein</fullName>
    </submittedName>
</protein>
<dbReference type="EMBL" id="KB445792">
    <property type="protein sequence ID" value="EMD40743.1"/>
    <property type="molecule type" value="Genomic_DNA"/>
</dbReference>
<dbReference type="Proteomes" id="UP000016930">
    <property type="component" value="Unassembled WGS sequence"/>
</dbReference>
<evidence type="ECO:0000313" key="1">
    <source>
        <dbReference type="EMBL" id="EMD40743.1"/>
    </source>
</evidence>
<gene>
    <name evidence="1" type="ORF">CERSUDRAFT_91481</name>
</gene>
<reference evidence="1 2" key="1">
    <citation type="journal article" date="2012" name="Proc. Natl. Acad. Sci. U.S.A.">
        <title>Comparative genomics of Ceriporiopsis subvermispora and Phanerochaete chrysosporium provide insight into selective ligninolysis.</title>
        <authorList>
            <person name="Fernandez-Fueyo E."/>
            <person name="Ruiz-Duenas F.J."/>
            <person name="Ferreira P."/>
            <person name="Floudas D."/>
            <person name="Hibbett D.S."/>
            <person name="Canessa P."/>
            <person name="Larrondo L.F."/>
            <person name="James T.Y."/>
            <person name="Seelenfreund D."/>
            <person name="Lobos S."/>
            <person name="Polanco R."/>
            <person name="Tello M."/>
            <person name="Honda Y."/>
            <person name="Watanabe T."/>
            <person name="Watanabe T."/>
            <person name="Ryu J.S."/>
            <person name="Kubicek C.P."/>
            <person name="Schmoll M."/>
            <person name="Gaskell J."/>
            <person name="Hammel K.E."/>
            <person name="St John F.J."/>
            <person name="Vanden Wymelenberg A."/>
            <person name="Sabat G."/>
            <person name="Splinter BonDurant S."/>
            <person name="Syed K."/>
            <person name="Yadav J.S."/>
            <person name="Doddapaneni H."/>
            <person name="Subramanian V."/>
            <person name="Lavin J.L."/>
            <person name="Oguiza J.A."/>
            <person name="Perez G."/>
            <person name="Pisabarro A.G."/>
            <person name="Ramirez L."/>
            <person name="Santoyo F."/>
            <person name="Master E."/>
            <person name="Coutinho P.M."/>
            <person name="Henrissat B."/>
            <person name="Lombard V."/>
            <person name="Magnuson J.K."/>
            <person name="Kuees U."/>
            <person name="Hori C."/>
            <person name="Igarashi K."/>
            <person name="Samejima M."/>
            <person name="Held B.W."/>
            <person name="Barry K.W."/>
            <person name="LaButti K.M."/>
            <person name="Lapidus A."/>
            <person name="Lindquist E.A."/>
            <person name="Lucas S.M."/>
            <person name="Riley R."/>
            <person name="Salamov A.A."/>
            <person name="Hoffmeister D."/>
            <person name="Schwenk D."/>
            <person name="Hadar Y."/>
            <person name="Yarden O."/>
            <person name="de Vries R.P."/>
            <person name="Wiebenga A."/>
            <person name="Stenlid J."/>
            <person name="Eastwood D."/>
            <person name="Grigoriev I.V."/>
            <person name="Berka R.M."/>
            <person name="Blanchette R.A."/>
            <person name="Kersten P."/>
            <person name="Martinez A.T."/>
            <person name="Vicuna R."/>
            <person name="Cullen D."/>
        </authorList>
    </citation>
    <scope>NUCLEOTIDE SEQUENCE [LARGE SCALE GENOMIC DNA]</scope>
    <source>
        <strain evidence="1 2">B</strain>
    </source>
</reference>
<proteinExistence type="predicted"/>